<evidence type="ECO:0000256" key="10">
    <source>
        <dbReference type="SAM" id="Phobius"/>
    </source>
</evidence>
<evidence type="ECO:0000313" key="12">
    <source>
        <dbReference type="EMBL" id="QKE64910.1"/>
    </source>
</evidence>
<keyword evidence="13" id="KW-1185">Reference proteome</keyword>
<dbReference type="SUPFAM" id="SSF48452">
    <property type="entry name" value="TPR-like"/>
    <property type="match status" value="1"/>
</dbReference>
<reference evidence="12" key="1">
    <citation type="submission" date="2020-07" db="EMBL/GenBank/DDBJ databases">
        <title>Nitrate ammonifying Pseudomonas campi sp. nov. isolated from German agricultural grassland.</title>
        <authorList>
            <person name="Timsy T."/>
            <person name="Ulrich A."/>
            <person name="Spanner T."/>
            <person name="Foesel B."/>
            <person name="Kolb S."/>
            <person name="Horn M.A."/>
            <person name="Behrendt U."/>
        </authorList>
    </citation>
    <scope>NUCLEOTIDE SEQUENCE</scope>
    <source>
        <strain evidence="12">S1-A32-2</strain>
    </source>
</reference>
<dbReference type="AlphaFoldDB" id="A0A6M8FLN9"/>
<comment type="pathway">
    <text evidence="3">Porphyrin-containing compound metabolism; protoheme biosynthesis.</text>
</comment>
<dbReference type="UniPathway" id="UPA00252"/>
<dbReference type="Proteomes" id="UP000501379">
    <property type="component" value="Chromosome"/>
</dbReference>
<dbReference type="EMBL" id="CP053697">
    <property type="protein sequence ID" value="QKE64910.1"/>
    <property type="molecule type" value="Genomic_DNA"/>
</dbReference>
<keyword evidence="9" id="KW-0627">Porphyrin biosynthesis</keyword>
<evidence type="ECO:0000256" key="2">
    <source>
        <dbReference type="ARBA" id="ARBA00004429"/>
    </source>
</evidence>
<evidence type="ECO:0000259" key="11">
    <source>
        <dbReference type="Pfam" id="PF07219"/>
    </source>
</evidence>
<dbReference type="KEGG" id="pcam:HNE05_16640"/>
<dbReference type="RefSeq" id="WP_173210281.1">
    <property type="nucleotide sequence ID" value="NZ_CP053697.2"/>
</dbReference>
<dbReference type="GO" id="GO:0042168">
    <property type="term" value="P:heme metabolic process"/>
    <property type="evidence" value="ECO:0007669"/>
    <property type="project" value="InterPro"/>
</dbReference>
<dbReference type="NCBIfam" id="TIGR00540">
    <property type="entry name" value="TPR_hemY_coli"/>
    <property type="match status" value="1"/>
</dbReference>
<feature type="transmembrane region" description="Helical" evidence="10">
    <location>
        <begin position="42"/>
        <end position="63"/>
    </location>
</feature>
<dbReference type="Gene3D" id="1.25.40.10">
    <property type="entry name" value="Tetratricopeptide repeat domain"/>
    <property type="match status" value="2"/>
</dbReference>
<accession>A0A6M8FLN9</accession>
<protein>
    <submittedName>
        <fullName evidence="12">Heme biosynthesis protein HemY</fullName>
    </submittedName>
</protein>
<keyword evidence="8 10" id="KW-0472">Membrane</keyword>
<evidence type="ECO:0000256" key="4">
    <source>
        <dbReference type="ARBA" id="ARBA00022475"/>
    </source>
</evidence>
<dbReference type="GO" id="GO:0005886">
    <property type="term" value="C:plasma membrane"/>
    <property type="evidence" value="ECO:0007669"/>
    <property type="project" value="UniProtKB-SubCell"/>
</dbReference>
<keyword evidence="6 10" id="KW-0812">Transmembrane</keyword>
<evidence type="ECO:0000256" key="7">
    <source>
        <dbReference type="ARBA" id="ARBA00022989"/>
    </source>
</evidence>
<evidence type="ECO:0000256" key="1">
    <source>
        <dbReference type="ARBA" id="ARBA00002962"/>
    </source>
</evidence>
<evidence type="ECO:0000256" key="9">
    <source>
        <dbReference type="ARBA" id="ARBA00023244"/>
    </source>
</evidence>
<proteinExistence type="predicted"/>
<feature type="domain" description="HemY N-terminal" evidence="11">
    <location>
        <begin position="27"/>
        <end position="133"/>
    </location>
</feature>
<evidence type="ECO:0000256" key="8">
    <source>
        <dbReference type="ARBA" id="ARBA00023136"/>
    </source>
</evidence>
<dbReference type="InterPro" id="IPR005254">
    <property type="entry name" value="Heme_biosyn_assoc_TPR_pro"/>
</dbReference>
<organism evidence="12 13">
    <name type="scientific">Aquipseudomonas campi</name>
    <dbReference type="NCBI Taxonomy" id="2731681"/>
    <lineage>
        <taxon>Bacteria</taxon>
        <taxon>Pseudomonadati</taxon>
        <taxon>Pseudomonadota</taxon>
        <taxon>Gammaproteobacteria</taxon>
        <taxon>Pseudomonadales</taxon>
        <taxon>Pseudomonadaceae</taxon>
        <taxon>Aquipseudomonas</taxon>
    </lineage>
</organism>
<dbReference type="GO" id="GO:0006779">
    <property type="term" value="P:porphyrin-containing compound biosynthetic process"/>
    <property type="evidence" value="ECO:0007669"/>
    <property type="project" value="UniProtKB-KW"/>
</dbReference>
<evidence type="ECO:0000256" key="5">
    <source>
        <dbReference type="ARBA" id="ARBA00022519"/>
    </source>
</evidence>
<dbReference type="InterPro" id="IPR010817">
    <property type="entry name" value="HemY_N"/>
</dbReference>
<keyword evidence="7 10" id="KW-1133">Transmembrane helix</keyword>
<comment type="subcellular location">
    <subcellularLocation>
        <location evidence="2">Cell inner membrane</location>
        <topology evidence="2">Multi-pass membrane protein</topology>
    </subcellularLocation>
</comment>
<evidence type="ECO:0000313" key="13">
    <source>
        <dbReference type="Proteomes" id="UP000501379"/>
    </source>
</evidence>
<evidence type="ECO:0000256" key="6">
    <source>
        <dbReference type="ARBA" id="ARBA00022692"/>
    </source>
</evidence>
<dbReference type="Pfam" id="PF07219">
    <property type="entry name" value="HemY_N"/>
    <property type="match status" value="1"/>
</dbReference>
<gene>
    <name evidence="12" type="ORF">HNE05_16640</name>
</gene>
<keyword evidence="4" id="KW-1003">Cell membrane</keyword>
<sequence length="411" mass="46193">MIRAILLLLLVVATTTLLGLAIAEHSGYVLIAWKSFRYESSLWVFLLLATLVWLLVWGVRWLWRLFVASGGLLNPWSRRNHGKRQQLAADKGLLDLAEGRWERAVRHLQQAAEGERQPLMHYLGAARAAQQLGNYEQSDSFLERALQRQPQAELAIALTHAELQQARGESAAAQETLQVMRQRHPRHRQVLRQLQSLLLARADWSALLDLLPELRKGQVLGGEDLATLERQVWQGRLLAAGQAGLNQGEAALQPLTAAWQQLSSTQRSEPELLLAYAGQLQQLGAPEEAEEVLRKGLKQAYDSRLVRLYGLLRGRDPARQLQAAEALLKQHPQDPVLLLSLGRLCLQNSLWGKAREYFEISLEFSRSAETCAELARLLAHLGELEKSNQLFQEGLGLLDQQLPNLPLPTRV</sequence>
<keyword evidence="5" id="KW-0997">Cell inner membrane</keyword>
<comment type="function">
    <text evidence="1">Involved in a late step of protoheme IX synthesis.</text>
</comment>
<dbReference type="InterPro" id="IPR011990">
    <property type="entry name" value="TPR-like_helical_dom_sf"/>
</dbReference>
<name>A0A6M8FLN9_9GAMM</name>
<evidence type="ECO:0000256" key="3">
    <source>
        <dbReference type="ARBA" id="ARBA00004744"/>
    </source>
</evidence>